<keyword evidence="1 3" id="KW-0489">Methyltransferase</keyword>
<accession>A0A136WB90</accession>
<dbReference type="RefSeq" id="WP_066090756.1">
    <property type="nucleotide sequence ID" value="NZ_LRVM01000015.1"/>
</dbReference>
<dbReference type="OrthoDB" id="9803017at2"/>
<dbReference type="CDD" id="cd02440">
    <property type="entry name" value="AdoMet_MTases"/>
    <property type="match status" value="1"/>
</dbReference>
<sequence length="186" mass="20657">MRVISGAAKGRKLQTIEGLATRPTTDRIKETLFNIIAFDLPAAVFLDLFSGSGAIGIEALSRGAREAVFVDHNPQCQQVIQDNLMHTKMDKQGRVIGLEVPNALAQLAKEKAEFNIIFLDPPYEAELAEPTLLEIVKGGLLKKDGYIIVERSAQIPLAPIQGLRVWREKEYRTTVLTFLCLEENNL</sequence>
<gene>
    <name evidence="3" type="primary">rsmD</name>
    <name evidence="3" type="ORF">CLNEO_28510</name>
</gene>
<dbReference type="PANTHER" id="PTHR43542:SF1">
    <property type="entry name" value="METHYLTRANSFERASE"/>
    <property type="match status" value="1"/>
</dbReference>
<dbReference type="Pfam" id="PF03602">
    <property type="entry name" value="Cons_hypoth95"/>
    <property type="match status" value="1"/>
</dbReference>
<proteinExistence type="predicted"/>
<dbReference type="GO" id="GO:0003676">
    <property type="term" value="F:nucleic acid binding"/>
    <property type="evidence" value="ECO:0007669"/>
    <property type="project" value="InterPro"/>
</dbReference>
<dbReference type="InterPro" id="IPR029063">
    <property type="entry name" value="SAM-dependent_MTases_sf"/>
</dbReference>
<dbReference type="AlphaFoldDB" id="A0A136WB90"/>
<dbReference type="Gene3D" id="3.40.50.150">
    <property type="entry name" value="Vaccinia Virus protein VP39"/>
    <property type="match status" value="1"/>
</dbReference>
<dbReference type="PANTHER" id="PTHR43542">
    <property type="entry name" value="METHYLTRANSFERASE"/>
    <property type="match status" value="1"/>
</dbReference>
<dbReference type="PROSITE" id="PS00092">
    <property type="entry name" value="N6_MTASE"/>
    <property type="match status" value="1"/>
</dbReference>
<name>A0A136WB90_9FIRM</name>
<keyword evidence="4" id="KW-1185">Reference proteome</keyword>
<dbReference type="PATRIC" id="fig|36847.3.peg.3335"/>
<dbReference type="EMBL" id="LRVM01000015">
    <property type="protein sequence ID" value="KXL51784.1"/>
    <property type="molecule type" value="Genomic_DNA"/>
</dbReference>
<protein>
    <submittedName>
        <fullName evidence="3">Ribosomal RNA small subunit methyltransferase D</fullName>
        <ecNumber evidence="3">2.1.1.171</ecNumber>
    </submittedName>
</protein>
<dbReference type="InterPro" id="IPR002052">
    <property type="entry name" value="DNA_methylase_N6_adenine_CS"/>
</dbReference>
<evidence type="ECO:0000256" key="2">
    <source>
        <dbReference type="ARBA" id="ARBA00022679"/>
    </source>
</evidence>
<organism evidence="3 4">
    <name type="scientific">Anaerotignum neopropionicum</name>
    <dbReference type="NCBI Taxonomy" id="36847"/>
    <lineage>
        <taxon>Bacteria</taxon>
        <taxon>Bacillati</taxon>
        <taxon>Bacillota</taxon>
        <taxon>Clostridia</taxon>
        <taxon>Lachnospirales</taxon>
        <taxon>Anaerotignaceae</taxon>
        <taxon>Anaerotignum</taxon>
    </lineage>
</organism>
<comment type="caution">
    <text evidence="3">The sequence shown here is derived from an EMBL/GenBank/DDBJ whole genome shotgun (WGS) entry which is preliminary data.</text>
</comment>
<evidence type="ECO:0000313" key="4">
    <source>
        <dbReference type="Proteomes" id="UP000070539"/>
    </source>
</evidence>
<keyword evidence="2 3" id="KW-0808">Transferase</keyword>
<dbReference type="EC" id="2.1.1.171" evidence="3"/>
<dbReference type="PIRSF" id="PIRSF004553">
    <property type="entry name" value="CHP00095"/>
    <property type="match status" value="1"/>
</dbReference>
<dbReference type="STRING" id="36847.CLNEO_28510"/>
<dbReference type="SUPFAM" id="SSF53335">
    <property type="entry name" value="S-adenosyl-L-methionine-dependent methyltransferases"/>
    <property type="match status" value="1"/>
</dbReference>
<dbReference type="Proteomes" id="UP000070539">
    <property type="component" value="Unassembled WGS sequence"/>
</dbReference>
<reference evidence="3 4" key="1">
    <citation type="submission" date="2016-01" db="EMBL/GenBank/DDBJ databases">
        <title>Genome sequence of Clostridium neopropionicum X4, DSM-3847.</title>
        <authorList>
            <person name="Poehlein A."/>
            <person name="Beck M.H."/>
            <person name="Bengelsdorf F.R."/>
            <person name="Daniel R."/>
            <person name="Duerre P."/>
        </authorList>
    </citation>
    <scope>NUCLEOTIDE SEQUENCE [LARGE SCALE GENOMIC DNA]</scope>
    <source>
        <strain evidence="3 4">DSM-3847</strain>
    </source>
</reference>
<evidence type="ECO:0000313" key="3">
    <source>
        <dbReference type="EMBL" id="KXL51784.1"/>
    </source>
</evidence>
<dbReference type="GO" id="GO:0052913">
    <property type="term" value="F:16S rRNA (guanine(966)-N(2))-methyltransferase activity"/>
    <property type="evidence" value="ECO:0007669"/>
    <property type="project" value="UniProtKB-EC"/>
</dbReference>
<dbReference type="InterPro" id="IPR004398">
    <property type="entry name" value="RNA_MeTrfase_RsmD"/>
</dbReference>
<evidence type="ECO:0000256" key="1">
    <source>
        <dbReference type="ARBA" id="ARBA00022603"/>
    </source>
</evidence>
<dbReference type="NCBIfam" id="TIGR00095">
    <property type="entry name" value="16S rRNA (guanine(966)-N(2))-methyltransferase RsmD"/>
    <property type="match status" value="1"/>
</dbReference>